<keyword evidence="1 2" id="KW-0732">Signal</keyword>
<dbReference type="SUPFAM" id="SSF56925">
    <property type="entry name" value="OMPA-like"/>
    <property type="match status" value="1"/>
</dbReference>
<evidence type="ECO:0000313" key="4">
    <source>
        <dbReference type="EMBL" id="TGD56783.1"/>
    </source>
</evidence>
<dbReference type="Pfam" id="PF13505">
    <property type="entry name" value="OMP_b-brl"/>
    <property type="match status" value="1"/>
</dbReference>
<feature type="domain" description="Outer membrane protein beta-barrel" evidence="3">
    <location>
        <begin position="8"/>
        <end position="222"/>
    </location>
</feature>
<dbReference type="RefSeq" id="WP_135527555.1">
    <property type="nucleotide sequence ID" value="NZ_SRLH01000009.1"/>
</dbReference>
<keyword evidence="5" id="KW-1185">Reference proteome</keyword>
<dbReference type="Gene3D" id="2.40.160.20">
    <property type="match status" value="1"/>
</dbReference>
<comment type="caution">
    <text evidence="4">The sequence shown here is derived from an EMBL/GenBank/DDBJ whole genome shotgun (WGS) entry which is preliminary data.</text>
</comment>
<dbReference type="EMBL" id="SRLH01000009">
    <property type="protein sequence ID" value="TGD56783.1"/>
    <property type="molecule type" value="Genomic_DNA"/>
</dbReference>
<evidence type="ECO:0000256" key="2">
    <source>
        <dbReference type="SAM" id="SignalP"/>
    </source>
</evidence>
<feature type="chain" id="PRO_5021494388" description="Outer membrane protein beta-barrel domain-containing protein" evidence="2">
    <location>
        <begin position="20"/>
        <end position="222"/>
    </location>
</feature>
<sequence>MKKVLLTAAAVFAFGFANAQEEAKSFGFSKGNIIVEGNLGFSSDKDNESFNGTDVEETKTNTFNFNPKAGYFVTDKIAVGVELGLGSSKEENTVFGTPNVTNEIKSNSFGAGVFARYYFLELGQRFKTYTEAGLGFGSTKNKTNGTETSKVNSLNLGIDLGINYFVTDKFAINFGLANVLGYSSSKTEFPGGGEDKSNELNGNFNVFNNFFNTAQFGLTYKF</sequence>
<dbReference type="InterPro" id="IPR011250">
    <property type="entry name" value="OMP/PagP_B-barrel"/>
</dbReference>
<reference evidence="4 5" key="1">
    <citation type="submission" date="2019-04" db="EMBL/GenBank/DDBJ databases">
        <title>Flavobacterium sp. strain DS2-A Genome sequencing and assembly.</title>
        <authorList>
            <person name="Kim I."/>
        </authorList>
    </citation>
    <scope>NUCLEOTIDE SEQUENCE [LARGE SCALE GENOMIC DNA]</scope>
    <source>
        <strain evidence="4 5">DS2-A</strain>
    </source>
</reference>
<dbReference type="InterPro" id="IPR027385">
    <property type="entry name" value="Beta-barrel_OMP"/>
</dbReference>
<protein>
    <recommendedName>
        <fullName evidence="3">Outer membrane protein beta-barrel domain-containing protein</fullName>
    </recommendedName>
</protein>
<organism evidence="4 5">
    <name type="scientific">Flavobacterium humi</name>
    <dbReference type="NCBI Taxonomy" id="2562683"/>
    <lineage>
        <taxon>Bacteria</taxon>
        <taxon>Pseudomonadati</taxon>
        <taxon>Bacteroidota</taxon>
        <taxon>Flavobacteriia</taxon>
        <taxon>Flavobacteriales</taxon>
        <taxon>Flavobacteriaceae</taxon>
        <taxon>Flavobacterium</taxon>
    </lineage>
</organism>
<evidence type="ECO:0000313" key="5">
    <source>
        <dbReference type="Proteomes" id="UP000297407"/>
    </source>
</evidence>
<proteinExistence type="predicted"/>
<dbReference type="AlphaFoldDB" id="A0A4Z0L2X3"/>
<evidence type="ECO:0000256" key="1">
    <source>
        <dbReference type="ARBA" id="ARBA00022729"/>
    </source>
</evidence>
<evidence type="ECO:0000259" key="3">
    <source>
        <dbReference type="Pfam" id="PF13505"/>
    </source>
</evidence>
<gene>
    <name evidence="4" type="ORF">E4635_15190</name>
</gene>
<accession>A0A4Z0L2X3</accession>
<name>A0A4Z0L2X3_9FLAO</name>
<dbReference type="OrthoDB" id="945117at2"/>
<dbReference type="Proteomes" id="UP000297407">
    <property type="component" value="Unassembled WGS sequence"/>
</dbReference>
<feature type="signal peptide" evidence="2">
    <location>
        <begin position="1"/>
        <end position="19"/>
    </location>
</feature>